<evidence type="ECO:0000256" key="1">
    <source>
        <dbReference type="SAM" id="MobiDB-lite"/>
    </source>
</evidence>
<dbReference type="SMART" id="SM00052">
    <property type="entry name" value="EAL"/>
    <property type="match status" value="1"/>
</dbReference>
<evidence type="ECO:0000259" key="5">
    <source>
        <dbReference type="PROSITE" id="PS50887"/>
    </source>
</evidence>
<dbReference type="EMBL" id="QRDP01000004">
    <property type="protein sequence ID" value="RED16287.1"/>
    <property type="molecule type" value="Genomic_DNA"/>
</dbReference>
<dbReference type="Pfam" id="PF00563">
    <property type="entry name" value="EAL"/>
    <property type="match status" value="1"/>
</dbReference>
<dbReference type="PROSITE" id="PS50113">
    <property type="entry name" value="PAC"/>
    <property type="match status" value="1"/>
</dbReference>
<keyword evidence="2" id="KW-1133">Transmembrane helix</keyword>
<evidence type="ECO:0000259" key="4">
    <source>
        <dbReference type="PROSITE" id="PS50883"/>
    </source>
</evidence>
<dbReference type="InterPro" id="IPR000160">
    <property type="entry name" value="GGDEF_dom"/>
</dbReference>
<dbReference type="InterPro" id="IPR029787">
    <property type="entry name" value="Nucleotide_cyclase"/>
</dbReference>
<gene>
    <name evidence="6" type="ORF">DFR46_1309</name>
</gene>
<evidence type="ECO:0000313" key="6">
    <source>
        <dbReference type="EMBL" id="RED16287.1"/>
    </source>
</evidence>
<dbReference type="NCBIfam" id="TIGR00254">
    <property type="entry name" value="GGDEF"/>
    <property type="match status" value="1"/>
</dbReference>
<protein>
    <submittedName>
        <fullName evidence="6">PAS domain S-box-containing protein/diguanylate cyclase (GGDEF)-like protein</fullName>
    </submittedName>
</protein>
<dbReference type="SMART" id="SM00267">
    <property type="entry name" value="GGDEF"/>
    <property type="match status" value="1"/>
</dbReference>
<feature type="transmembrane region" description="Helical" evidence="2">
    <location>
        <begin position="50"/>
        <end position="68"/>
    </location>
</feature>
<feature type="domain" description="EAL" evidence="4">
    <location>
        <begin position="525"/>
        <end position="775"/>
    </location>
</feature>
<feature type="domain" description="PAC" evidence="3">
    <location>
        <begin position="298"/>
        <end position="351"/>
    </location>
</feature>
<reference evidence="6 7" key="1">
    <citation type="submission" date="2018-07" db="EMBL/GenBank/DDBJ databases">
        <title>Genomic Encyclopedia of Type Strains, Phase IV (KMG-IV): sequencing the most valuable type-strain genomes for metagenomic binning, comparative biology and taxonomic classification.</title>
        <authorList>
            <person name="Goeker M."/>
        </authorList>
    </citation>
    <scope>NUCLEOTIDE SEQUENCE [LARGE SCALE GENOMIC DNA]</scope>
    <source>
        <strain evidence="6 7">DSM 26725</strain>
    </source>
</reference>
<dbReference type="SUPFAM" id="SSF55785">
    <property type="entry name" value="PYP-like sensor domain (PAS domain)"/>
    <property type="match status" value="1"/>
</dbReference>
<dbReference type="CDD" id="cd01948">
    <property type="entry name" value="EAL"/>
    <property type="match status" value="1"/>
</dbReference>
<dbReference type="InterPro" id="IPR043128">
    <property type="entry name" value="Rev_trsase/Diguanyl_cyclase"/>
</dbReference>
<evidence type="ECO:0000256" key="2">
    <source>
        <dbReference type="SAM" id="Phobius"/>
    </source>
</evidence>
<dbReference type="PROSITE" id="PS50887">
    <property type="entry name" value="GGDEF"/>
    <property type="match status" value="1"/>
</dbReference>
<feature type="region of interest" description="Disordered" evidence="1">
    <location>
        <begin position="1"/>
        <end position="34"/>
    </location>
</feature>
<sequence>MAAQDSLRVREAQSPMRRKNDSRNPAHRIEERHAPAGEVRNAQLTILSRFTLYSGATQTICAVVFALLEYRHLPMLVLLGWLGLIIAATYISARWLNRTTMVRRSDQQPVMKIRIAALDGAIRAALWIAMPVYAALSGAPINYAFTGGLVAMMMVSGISVAVIPAAITLWISLLGAGLAFAAYYGGGAMAFPGIAILIAYSGAALVGFLLLARSWQGQIDRAGVLAAKRSDIRYLLQEYEDRGAGWLWQVDSQFQLTYVSPRMGELVGAATYQLLGKPLATVLGNKQSLSQILANRERFDKIELEVGAENKCRWVTLSGSPIIDEDGQFQGYRGVGLDITDTKSSHAKLQHLANLDVLTGLPNRSRVRTLLDTALSEAKQKNIPCAIMFLDLDGFKPVNDTFGHPKGDAVLKTVGRRLRDLVGPRGTVGRIGGDEFAIVLDDAQSRVGVEALAEKLIAAVSEPYMIDNVQIRIGLSIGCSYGPIDGDTVDDLVRKADLALYQAKSLGRATFCNFDPQMQVDAEERVRLEHDMRQAIGTDQFHLLYQPLVSSSTQRVTGFEALLRWNHPSRGPISPAVFIPIAEESGLIEELGAWVLRKACIDATTWPDEITVAVNVSPVQLVVPALPNTVSGALQKARMPANRLELEVTESVFMSGAGNAVDVLKRLRGLGVGIALDDFGTGYSSLGYLNKAVFHKLKIDGSFVRNAATQEETISIIKAIVMLANSFRLTITAEGVETAEDFNRMRDLGCDQIQGYLFGRPMPIERTREIVGSKWEHRLVG</sequence>
<dbReference type="SUPFAM" id="SSF55073">
    <property type="entry name" value="Nucleotide cyclase"/>
    <property type="match status" value="1"/>
</dbReference>
<dbReference type="PANTHER" id="PTHR44757:SF10">
    <property type="entry name" value="MEMBRANE PROTEIN"/>
    <property type="match status" value="1"/>
</dbReference>
<dbReference type="CDD" id="cd01949">
    <property type="entry name" value="GGDEF"/>
    <property type="match status" value="1"/>
</dbReference>
<dbReference type="InterPro" id="IPR035965">
    <property type="entry name" value="PAS-like_dom_sf"/>
</dbReference>
<dbReference type="Pfam" id="PF13426">
    <property type="entry name" value="PAS_9"/>
    <property type="match status" value="1"/>
</dbReference>
<name>A0A3D9FFH2_9SPHN</name>
<comment type="caution">
    <text evidence="6">The sequence shown here is derived from an EMBL/GenBank/DDBJ whole genome shotgun (WGS) entry which is preliminary data.</text>
</comment>
<dbReference type="Gene3D" id="3.30.70.270">
    <property type="match status" value="1"/>
</dbReference>
<dbReference type="InterPro" id="IPR001633">
    <property type="entry name" value="EAL_dom"/>
</dbReference>
<feature type="transmembrane region" description="Helical" evidence="2">
    <location>
        <begin position="190"/>
        <end position="211"/>
    </location>
</feature>
<dbReference type="SUPFAM" id="SSF141868">
    <property type="entry name" value="EAL domain-like"/>
    <property type="match status" value="1"/>
</dbReference>
<feature type="transmembrane region" description="Helical" evidence="2">
    <location>
        <begin position="113"/>
        <end position="135"/>
    </location>
</feature>
<keyword evidence="2" id="KW-0472">Membrane</keyword>
<dbReference type="Pfam" id="PF00990">
    <property type="entry name" value="GGDEF"/>
    <property type="match status" value="1"/>
</dbReference>
<dbReference type="InterPro" id="IPR052155">
    <property type="entry name" value="Biofilm_reg_signaling"/>
</dbReference>
<feature type="transmembrane region" description="Helical" evidence="2">
    <location>
        <begin position="74"/>
        <end position="93"/>
    </location>
</feature>
<dbReference type="Proteomes" id="UP000256310">
    <property type="component" value="Unassembled WGS sequence"/>
</dbReference>
<organism evidence="6 7">
    <name type="scientific">Parasphingopyxis lamellibrachiae</name>
    <dbReference type="NCBI Taxonomy" id="680125"/>
    <lineage>
        <taxon>Bacteria</taxon>
        <taxon>Pseudomonadati</taxon>
        <taxon>Pseudomonadota</taxon>
        <taxon>Alphaproteobacteria</taxon>
        <taxon>Sphingomonadales</taxon>
        <taxon>Sphingomonadaceae</taxon>
        <taxon>Parasphingopyxis</taxon>
    </lineage>
</organism>
<feature type="domain" description="GGDEF" evidence="5">
    <location>
        <begin position="383"/>
        <end position="516"/>
    </location>
</feature>
<proteinExistence type="predicted"/>
<feature type="compositionally biased region" description="Basic and acidic residues" evidence="1">
    <location>
        <begin position="18"/>
        <end position="34"/>
    </location>
</feature>
<dbReference type="InterPro" id="IPR000014">
    <property type="entry name" value="PAS"/>
</dbReference>
<dbReference type="PROSITE" id="PS50883">
    <property type="entry name" value="EAL"/>
    <property type="match status" value="1"/>
</dbReference>
<dbReference type="NCBIfam" id="TIGR00229">
    <property type="entry name" value="sensory_box"/>
    <property type="match status" value="1"/>
</dbReference>
<dbReference type="CDD" id="cd00130">
    <property type="entry name" value="PAS"/>
    <property type="match status" value="1"/>
</dbReference>
<dbReference type="InterPro" id="IPR000700">
    <property type="entry name" value="PAS-assoc_C"/>
</dbReference>
<dbReference type="PANTHER" id="PTHR44757">
    <property type="entry name" value="DIGUANYLATE CYCLASE DGCP"/>
    <property type="match status" value="1"/>
</dbReference>
<dbReference type="Gene3D" id="3.20.20.450">
    <property type="entry name" value="EAL domain"/>
    <property type="match status" value="1"/>
</dbReference>
<keyword evidence="2" id="KW-0812">Transmembrane</keyword>
<accession>A0A3D9FFH2</accession>
<dbReference type="Gene3D" id="3.30.450.20">
    <property type="entry name" value="PAS domain"/>
    <property type="match status" value="1"/>
</dbReference>
<keyword evidence="7" id="KW-1185">Reference proteome</keyword>
<evidence type="ECO:0000259" key="3">
    <source>
        <dbReference type="PROSITE" id="PS50113"/>
    </source>
</evidence>
<dbReference type="InterPro" id="IPR035919">
    <property type="entry name" value="EAL_sf"/>
</dbReference>
<evidence type="ECO:0000313" key="7">
    <source>
        <dbReference type="Proteomes" id="UP000256310"/>
    </source>
</evidence>
<dbReference type="OrthoDB" id="9814202at2"/>
<dbReference type="AlphaFoldDB" id="A0A3D9FFH2"/>
<feature type="transmembrane region" description="Helical" evidence="2">
    <location>
        <begin position="167"/>
        <end position="184"/>
    </location>
</feature>